<dbReference type="GO" id="GO:0043565">
    <property type="term" value="F:sequence-specific DNA binding"/>
    <property type="evidence" value="ECO:0007669"/>
    <property type="project" value="InterPro"/>
</dbReference>
<evidence type="ECO:0000313" key="4">
    <source>
        <dbReference type="Proteomes" id="UP000515561"/>
    </source>
</evidence>
<dbReference type="InterPro" id="IPR009057">
    <property type="entry name" value="Homeodomain-like_sf"/>
</dbReference>
<keyword evidence="1" id="KW-0805">Transcription regulation</keyword>
<dbReference type="RefSeq" id="WP_184093653.1">
    <property type="nucleotide sequence ID" value="NZ_AP023367.1"/>
</dbReference>
<keyword evidence="4" id="KW-1185">Reference proteome</keyword>
<name>A0A6S6R998_9FIRM</name>
<proteinExistence type="predicted"/>
<dbReference type="SUPFAM" id="SSF46689">
    <property type="entry name" value="Homeodomain-like"/>
    <property type="match status" value="1"/>
</dbReference>
<organism evidence="3 4">
    <name type="scientific">Anaerocolumna cellulosilytica</name>
    <dbReference type="NCBI Taxonomy" id="433286"/>
    <lineage>
        <taxon>Bacteria</taxon>
        <taxon>Bacillati</taxon>
        <taxon>Bacillota</taxon>
        <taxon>Clostridia</taxon>
        <taxon>Lachnospirales</taxon>
        <taxon>Lachnospiraceae</taxon>
        <taxon>Anaerocolumna</taxon>
    </lineage>
</organism>
<dbReference type="Gene3D" id="1.10.10.60">
    <property type="entry name" value="Homeodomain-like"/>
    <property type="match status" value="1"/>
</dbReference>
<dbReference type="Proteomes" id="UP000515561">
    <property type="component" value="Chromosome"/>
</dbReference>
<evidence type="ECO:0000256" key="1">
    <source>
        <dbReference type="ARBA" id="ARBA00023015"/>
    </source>
</evidence>
<reference evidence="3 4" key="1">
    <citation type="journal article" date="2016" name="Int. J. Syst. Evol. Microbiol.">
        <title>Descriptions of Anaerotaenia torta gen. nov., sp. nov. and Anaerocolumna cellulosilytica gen. nov., sp. nov. isolated from a methanogenic reactor of cattle waste.</title>
        <authorList>
            <person name="Uek A."/>
            <person name="Ohtaki Y."/>
            <person name="Kaku N."/>
            <person name="Ueki K."/>
        </authorList>
    </citation>
    <scope>NUCLEOTIDE SEQUENCE [LARGE SCALE GENOMIC DNA]</scope>
    <source>
        <strain evidence="3 4">SN021</strain>
    </source>
</reference>
<evidence type="ECO:0000256" key="2">
    <source>
        <dbReference type="ARBA" id="ARBA00023163"/>
    </source>
</evidence>
<sequence length="287" mass="33234">MSTLVSLFETMEYINENIAEDVTVNQCSENAELSTQIFIEQFKQYMGYSPYRYIKELRFELAAKVFGDQSQTTFTNTLLQKIELTIPEEKGVPKAEFQKKDISCIEDLNEIEKMVVFLSMAEQEEGLKKIYYSEHKKIYDSLIKKGFIYKNTLEYQKERKELVKKYFEDYSTLISEAMKVCTELSEVYLKVFKNKSLPIILFYSFVRAMAVKGELKNTVFSKYKECADCKFLTATLGDVRIIREQIIQEYKEKGIIISGNEIFCLGNGSGRCTEYCPAGLNVNAKNV</sequence>
<gene>
    <name evidence="3" type="ORF">acsn021_34010</name>
</gene>
<protein>
    <submittedName>
        <fullName evidence="3">Uncharacterized protein</fullName>
    </submittedName>
</protein>
<dbReference type="EMBL" id="AP023367">
    <property type="protein sequence ID" value="BCJ95832.1"/>
    <property type="molecule type" value="Genomic_DNA"/>
</dbReference>
<keyword evidence="2" id="KW-0804">Transcription</keyword>
<accession>A0A6S6R998</accession>
<dbReference type="Pfam" id="PF00165">
    <property type="entry name" value="HTH_AraC"/>
    <property type="match status" value="1"/>
</dbReference>
<dbReference type="InterPro" id="IPR018060">
    <property type="entry name" value="HTH_AraC"/>
</dbReference>
<dbReference type="PROSITE" id="PS01124">
    <property type="entry name" value="HTH_ARAC_FAMILY_2"/>
    <property type="match status" value="1"/>
</dbReference>
<dbReference type="AlphaFoldDB" id="A0A6S6R998"/>
<dbReference type="KEGG" id="acel:acsn021_34010"/>
<evidence type="ECO:0000313" key="3">
    <source>
        <dbReference type="EMBL" id="BCJ95832.1"/>
    </source>
</evidence>
<dbReference type="GO" id="GO:0003700">
    <property type="term" value="F:DNA-binding transcription factor activity"/>
    <property type="evidence" value="ECO:0007669"/>
    <property type="project" value="InterPro"/>
</dbReference>